<reference evidence="1" key="2">
    <citation type="submission" date="2020-05" db="UniProtKB">
        <authorList>
            <consortium name="EnsemblMetazoa"/>
        </authorList>
    </citation>
    <scope>IDENTIFICATION</scope>
    <source>
        <strain evidence="1">IAEA</strain>
    </source>
</reference>
<evidence type="ECO:0000313" key="1">
    <source>
        <dbReference type="EnsemblMetazoa" id="GPAI005815-PA"/>
    </source>
</evidence>
<accession>A0A1A9Z706</accession>
<organism evidence="1 2">
    <name type="scientific">Glossina pallidipes</name>
    <name type="common">Tsetse fly</name>
    <dbReference type="NCBI Taxonomy" id="7398"/>
    <lineage>
        <taxon>Eukaryota</taxon>
        <taxon>Metazoa</taxon>
        <taxon>Ecdysozoa</taxon>
        <taxon>Arthropoda</taxon>
        <taxon>Hexapoda</taxon>
        <taxon>Insecta</taxon>
        <taxon>Pterygota</taxon>
        <taxon>Neoptera</taxon>
        <taxon>Endopterygota</taxon>
        <taxon>Diptera</taxon>
        <taxon>Brachycera</taxon>
        <taxon>Muscomorpha</taxon>
        <taxon>Hippoboscoidea</taxon>
        <taxon>Glossinidae</taxon>
        <taxon>Glossina</taxon>
    </lineage>
</organism>
<dbReference type="Proteomes" id="UP000092445">
    <property type="component" value="Unassembled WGS sequence"/>
</dbReference>
<sequence>MAKKPPQAILGFASPFRVNDIKIIKKEKGFRDLSKGFNCFILASGPGDVKYLTADLDQLQHFYLLFRL</sequence>
<protein>
    <submittedName>
        <fullName evidence="1">Uncharacterized protein</fullName>
    </submittedName>
</protein>
<dbReference type="EnsemblMetazoa" id="GPAI005815-RA">
    <property type="protein sequence ID" value="GPAI005815-PA"/>
    <property type="gene ID" value="GPAI005815"/>
</dbReference>
<reference evidence="2" key="1">
    <citation type="submission" date="2014-03" db="EMBL/GenBank/DDBJ databases">
        <authorList>
            <person name="Aksoy S."/>
            <person name="Warren W."/>
            <person name="Wilson R.K."/>
        </authorList>
    </citation>
    <scope>NUCLEOTIDE SEQUENCE [LARGE SCALE GENOMIC DNA]</scope>
    <source>
        <strain evidence="2">IAEA</strain>
    </source>
</reference>
<evidence type="ECO:0000313" key="2">
    <source>
        <dbReference type="Proteomes" id="UP000092445"/>
    </source>
</evidence>
<proteinExistence type="predicted"/>
<dbReference type="AlphaFoldDB" id="A0A1A9Z706"/>
<name>A0A1A9Z706_GLOPL</name>
<keyword evidence="2" id="KW-1185">Reference proteome</keyword>
<dbReference type="VEuPathDB" id="VectorBase:GPAI005815"/>